<dbReference type="InterPro" id="IPR025714">
    <property type="entry name" value="Methyltranfer_dom"/>
</dbReference>
<evidence type="ECO:0000259" key="1">
    <source>
        <dbReference type="Pfam" id="PF13679"/>
    </source>
</evidence>
<gene>
    <name evidence="2" type="ORF">DICVIV_10814</name>
</gene>
<name>A0A0D8XHD8_DICVI</name>
<dbReference type="EMBL" id="KN716585">
    <property type="protein sequence ID" value="KJH43164.1"/>
    <property type="molecule type" value="Genomic_DNA"/>
</dbReference>
<proteinExistence type="predicted"/>
<organism evidence="2 3">
    <name type="scientific">Dictyocaulus viviparus</name>
    <name type="common">Bovine lungworm</name>
    <dbReference type="NCBI Taxonomy" id="29172"/>
    <lineage>
        <taxon>Eukaryota</taxon>
        <taxon>Metazoa</taxon>
        <taxon>Ecdysozoa</taxon>
        <taxon>Nematoda</taxon>
        <taxon>Chromadorea</taxon>
        <taxon>Rhabditida</taxon>
        <taxon>Rhabditina</taxon>
        <taxon>Rhabditomorpha</taxon>
        <taxon>Strongyloidea</taxon>
        <taxon>Metastrongylidae</taxon>
        <taxon>Dictyocaulus</taxon>
    </lineage>
</organism>
<dbReference type="PANTHER" id="PTHR12496">
    <property type="entry name" value="CGI-41 METHYLTRANSFERASE"/>
    <property type="match status" value="1"/>
</dbReference>
<feature type="domain" description="Methyltransferase" evidence="1">
    <location>
        <begin position="68"/>
        <end position="211"/>
    </location>
</feature>
<dbReference type="PANTHER" id="PTHR12496:SF2">
    <property type="entry name" value="METHYLTRANSFERASE-LIKE PROTEIN 25B"/>
    <property type="match status" value="1"/>
</dbReference>
<evidence type="ECO:0000313" key="3">
    <source>
        <dbReference type="Proteomes" id="UP000053766"/>
    </source>
</evidence>
<evidence type="ECO:0000313" key="2">
    <source>
        <dbReference type="EMBL" id="KJH43164.1"/>
    </source>
</evidence>
<dbReference type="Pfam" id="PF13679">
    <property type="entry name" value="Methyltransf_32"/>
    <property type="match status" value="1"/>
</dbReference>
<dbReference type="Proteomes" id="UP000053766">
    <property type="component" value="Unassembled WGS sequence"/>
</dbReference>
<dbReference type="OrthoDB" id="5875367at2759"/>
<keyword evidence="3" id="KW-1185">Reference proteome</keyword>
<protein>
    <recommendedName>
        <fullName evidence="1">Methyltransferase domain-containing protein</fullName>
    </recommendedName>
</protein>
<sequence>MEAMAFKDKVALQPADCACFFNSSAPCKIVLPLSILCLRTILNSLPSREAVVPDPDLTKACGYSADLKQHEVGRLVAFVELLKESKLGEYFHSIVDIGAGMGHLSRILSMYITSCSIIAVEGNNDLVEKSVLLDERFRRSYTPYVTPKHHCEYLPSGSRETYIAELYNSAKTLLIGLHACGDLSSSILRLFINSQNVSGVILFGCCYHKLSVANRDQLVDSNKISGFPLSSTYRMIRFSRSALDLACHGNESFADHLLTKCYRAVLEYLIANNGNEEIRCLRSSLAISSVTRSNGLDFEEYVKLALSKYPEVMNAICSQIANDNKAKELVSSVDKEWRHLLVVHCLRLLFAPLIEHILIRDRVEFLKEHGHTDSNARMGTMDEKRYSIGKFGLEDRNENGERLEELF</sequence>
<dbReference type="AlphaFoldDB" id="A0A0D8XHD8"/>
<accession>A0A0D8XHD8</accession>
<dbReference type="STRING" id="29172.A0A0D8XHD8"/>
<reference evidence="2 3" key="1">
    <citation type="submission" date="2013-11" db="EMBL/GenBank/DDBJ databases">
        <title>Draft genome of the bovine lungworm Dictyocaulus viviparus.</title>
        <authorList>
            <person name="Mitreva M."/>
        </authorList>
    </citation>
    <scope>NUCLEOTIDE SEQUENCE [LARGE SCALE GENOMIC DNA]</scope>
    <source>
        <strain evidence="2 3">HannoverDv2000</strain>
    </source>
</reference>
<dbReference type="InterPro" id="IPR052220">
    <property type="entry name" value="METTL25"/>
</dbReference>
<reference evidence="3" key="2">
    <citation type="journal article" date="2016" name="Sci. Rep.">
        <title>Dictyocaulus viviparus genome, variome and transcriptome elucidate lungworm biology and support future intervention.</title>
        <authorList>
            <person name="McNulty S.N."/>
            <person name="Strube C."/>
            <person name="Rosa B.A."/>
            <person name="Martin J.C."/>
            <person name="Tyagi R."/>
            <person name="Choi Y.J."/>
            <person name="Wang Q."/>
            <person name="Hallsworth Pepin K."/>
            <person name="Zhang X."/>
            <person name="Ozersky P."/>
            <person name="Wilson R.K."/>
            <person name="Sternberg P.W."/>
            <person name="Gasser R.B."/>
            <person name="Mitreva M."/>
        </authorList>
    </citation>
    <scope>NUCLEOTIDE SEQUENCE [LARGE SCALE GENOMIC DNA]</scope>
    <source>
        <strain evidence="3">HannoverDv2000</strain>
    </source>
</reference>